<comment type="caution">
    <text evidence="2">The sequence shown here is derived from an EMBL/GenBank/DDBJ whole genome shotgun (WGS) entry which is preliminary data.</text>
</comment>
<reference evidence="2 3" key="1">
    <citation type="submission" date="2013-03" db="EMBL/GenBank/DDBJ databases">
        <title>The Genome Sequence of Exophiala aquamarina CBS 119918.</title>
        <authorList>
            <consortium name="The Broad Institute Genomics Platform"/>
            <person name="Cuomo C."/>
            <person name="de Hoog S."/>
            <person name="Gorbushina A."/>
            <person name="Walker B."/>
            <person name="Young S.K."/>
            <person name="Zeng Q."/>
            <person name="Gargeya S."/>
            <person name="Fitzgerald M."/>
            <person name="Haas B."/>
            <person name="Abouelleil A."/>
            <person name="Allen A.W."/>
            <person name="Alvarado L."/>
            <person name="Arachchi H.M."/>
            <person name="Berlin A.M."/>
            <person name="Chapman S.B."/>
            <person name="Gainer-Dewar J."/>
            <person name="Goldberg J."/>
            <person name="Griggs A."/>
            <person name="Gujja S."/>
            <person name="Hansen M."/>
            <person name="Howarth C."/>
            <person name="Imamovic A."/>
            <person name="Ireland A."/>
            <person name="Larimer J."/>
            <person name="McCowan C."/>
            <person name="Murphy C."/>
            <person name="Pearson M."/>
            <person name="Poon T.W."/>
            <person name="Priest M."/>
            <person name="Roberts A."/>
            <person name="Saif S."/>
            <person name="Shea T."/>
            <person name="Sisk P."/>
            <person name="Sykes S."/>
            <person name="Wortman J."/>
            <person name="Nusbaum C."/>
            <person name="Birren B."/>
        </authorList>
    </citation>
    <scope>NUCLEOTIDE SEQUENCE [LARGE SCALE GENOMIC DNA]</scope>
    <source>
        <strain evidence="2 3">CBS 119918</strain>
    </source>
</reference>
<dbReference type="GeneID" id="25283848"/>
<evidence type="ECO:0000313" key="2">
    <source>
        <dbReference type="EMBL" id="KEF55284.1"/>
    </source>
</evidence>
<feature type="region of interest" description="Disordered" evidence="1">
    <location>
        <begin position="1"/>
        <end position="129"/>
    </location>
</feature>
<feature type="compositionally biased region" description="Basic and acidic residues" evidence="1">
    <location>
        <begin position="218"/>
        <end position="234"/>
    </location>
</feature>
<dbReference type="Proteomes" id="UP000027920">
    <property type="component" value="Unassembled WGS sequence"/>
</dbReference>
<feature type="region of interest" description="Disordered" evidence="1">
    <location>
        <begin position="149"/>
        <end position="234"/>
    </location>
</feature>
<feature type="compositionally biased region" description="Polar residues" evidence="1">
    <location>
        <begin position="165"/>
        <end position="175"/>
    </location>
</feature>
<dbReference type="RefSeq" id="XP_013257874.1">
    <property type="nucleotide sequence ID" value="XM_013402420.1"/>
</dbReference>
<protein>
    <submittedName>
        <fullName evidence="2">Uncharacterized protein</fullName>
    </submittedName>
</protein>
<feature type="compositionally biased region" description="Basic and acidic residues" evidence="1">
    <location>
        <begin position="184"/>
        <end position="208"/>
    </location>
</feature>
<gene>
    <name evidence="2" type="ORF">A1O9_08938</name>
</gene>
<dbReference type="EMBL" id="AMGV01000008">
    <property type="protein sequence ID" value="KEF55284.1"/>
    <property type="molecule type" value="Genomic_DNA"/>
</dbReference>
<keyword evidence="3" id="KW-1185">Reference proteome</keyword>
<dbReference type="OrthoDB" id="5383057at2759"/>
<dbReference type="VEuPathDB" id="FungiDB:A1O9_08938"/>
<dbReference type="AlphaFoldDB" id="A0A072P5D8"/>
<feature type="compositionally biased region" description="Basic and acidic residues" evidence="1">
    <location>
        <begin position="80"/>
        <end position="93"/>
    </location>
</feature>
<organism evidence="2 3">
    <name type="scientific">Exophiala aquamarina CBS 119918</name>
    <dbReference type="NCBI Taxonomy" id="1182545"/>
    <lineage>
        <taxon>Eukaryota</taxon>
        <taxon>Fungi</taxon>
        <taxon>Dikarya</taxon>
        <taxon>Ascomycota</taxon>
        <taxon>Pezizomycotina</taxon>
        <taxon>Eurotiomycetes</taxon>
        <taxon>Chaetothyriomycetidae</taxon>
        <taxon>Chaetothyriales</taxon>
        <taxon>Herpotrichiellaceae</taxon>
        <taxon>Exophiala</taxon>
    </lineage>
</organism>
<sequence>MSFAANPRADQPDPSSAPREAAGPVTADSLAAESLRGSGGFAENENAHALGVKGGQSTLNTTDTSGATALHAAPSGAVREQQDARAAGPDEKGPTGLKLDALGQPEFGGKHSLQGYAGGPSGPSAGMGVRPHVDAAPVYTGVVTGAALSEGTFKPKGDNLEDAGATNSMPQTRTFTGDVGGVHDPGRLAERAFEGRNTDPNPELRHGGDNAGTQRAATAEDRGGQYDVLGSERA</sequence>
<proteinExistence type="predicted"/>
<name>A0A072P5D8_9EURO</name>
<dbReference type="HOGENOM" id="CLU_983523_0_0_1"/>
<accession>A0A072P5D8</accession>
<evidence type="ECO:0000256" key="1">
    <source>
        <dbReference type="SAM" id="MobiDB-lite"/>
    </source>
</evidence>
<evidence type="ECO:0000313" key="3">
    <source>
        <dbReference type="Proteomes" id="UP000027920"/>
    </source>
</evidence>
<feature type="compositionally biased region" description="Polar residues" evidence="1">
    <location>
        <begin position="55"/>
        <end position="67"/>
    </location>
</feature>